<dbReference type="FunFam" id="3.40.309.10:FF:000012">
    <property type="entry name" value="Betaine aldehyde dehydrogenase"/>
    <property type="match status" value="1"/>
</dbReference>
<dbReference type="InterPro" id="IPR016162">
    <property type="entry name" value="Ald_DH_N"/>
</dbReference>
<keyword evidence="2 4" id="KW-0560">Oxidoreductase</keyword>
<dbReference type="PANTHER" id="PTHR11699">
    <property type="entry name" value="ALDEHYDE DEHYDROGENASE-RELATED"/>
    <property type="match status" value="1"/>
</dbReference>
<dbReference type="AlphaFoldDB" id="A0A9X3MYW0"/>
<dbReference type="GO" id="GO:0016620">
    <property type="term" value="F:oxidoreductase activity, acting on the aldehyde or oxo group of donors, NAD or NADP as acceptor"/>
    <property type="evidence" value="ECO:0007669"/>
    <property type="project" value="InterPro"/>
</dbReference>
<proteinExistence type="inferred from homology"/>
<dbReference type="InterPro" id="IPR029510">
    <property type="entry name" value="Ald_DH_CS_GLU"/>
</dbReference>
<evidence type="ECO:0000256" key="4">
    <source>
        <dbReference type="RuleBase" id="RU003345"/>
    </source>
</evidence>
<dbReference type="Gene3D" id="3.40.309.10">
    <property type="entry name" value="Aldehyde Dehydrogenase, Chain A, domain 2"/>
    <property type="match status" value="1"/>
</dbReference>
<name>A0A9X3MYW0_9ACTN</name>
<protein>
    <submittedName>
        <fullName evidence="6">Aldehyde dehydrogenase family protein</fullName>
    </submittedName>
</protein>
<dbReference type="SUPFAM" id="SSF53720">
    <property type="entry name" value="ALDH-like"/>
    <property type="match status" value="1"/>
</dbReference>
<accession>A0A9X3MYW0</accession>
<dbReference type="InterPro" id="IPR015590">
    <property type="entry name" value="Aldehyde_DH_dom"/>
</dbReference>
<dbReference type="Gene3D" id="3.40.605.10">
    <property type="entry name" value="Aldehyde Dehydrogenase, Chain A, domain 1"/>
    <property type="match status" value="1"/>
</dbReference>
<dbReference type="FunFam" id="3.40.605.10:FF:000007">
    <property type="entry name" value="NAD/NADP-dependent betaine aldehyde dehydrogenase"/>
    <property type="match status" value="1"/>
</dbReference>
<feature type="active site" evidence="3">
    <location>
        <position position="270"/>
    </location>
</feature>
<dbReference type="Pfam" id="PF00171">
    <property type="entry name" value="Aldedh"/>
    <property type="match status" value="1"/>
</dbReference>
<sequence>MSSVMTAREIGGVAVPEVPTQLFIGGEWRDAANDATFDVVAPAYEQHLATVAAAGAEDVDAAVRAARAQSDGGAWAQLTPADRGLLLFRLADLIERDIELLATLEGFDVGRPAYEPRLVDLPNVVDVFRHFAGWADKIEGRWITPLPFFGQQRQAYTIREPVGVVGAITAWNAPTLIAAWKLAPALAAGNTLVLKPAEDAPLSTLHLAKLIEEAGFPAGVVNVIPGLGATAGAALVAHPGVDKVSFTGSPEVGREVGIQAARDFKRVTLELGGKSPQIILADADPAAVVPGVAIGLWANQGEVCAAGTRILVARERYDDVVAGLADAARAVSLGDPFDAGTTMGALINARQLDRVTGYIAQGREQGAELVAGGERPERPGYFVQPTIFAGGDADIGIARDEIFGPVGLVRSFDDVDDAIAQANDTRYGLAAYVWTRDISKAHQVAARVRAGSVWINGGAPPDPRTPWGGMRSSGVGRELGWAGIEANTEEKTVTLTL</sequence>
<dbReference type="EMBL" id="JAPDOD010000045">
    <property type="protein sequence ID" value="MDA0165304.1"/>
    <property type="molecule type" value="Genomic_DNA"/>
</dbReference>
<evidence type="ECO:0000259" key="5">
    <source>
        <dbReference type="Pfam" id="PF00171"/>
    </source>
</evidence>
<comment type="similarity">
    <text evidence="1 4">Belongs to the aldehyde dehydrogenase family.</text>
</comment>
<comment type="caution">
    <text evidence="6">The sequence shown here is derived from an EMBL/GenBank/DDBJ whole genome shotgun (WGS) entry which is preliminary data.</text>
</comment>
<evidence type="ECO:0000256" key="3">
    <source>
        <dbReference type="PROSITE-ProRule" id="PRU10007"/>
    </source>
</evidence>
<evidence type="ECO:0000313" key="6">
    <source>
        <dbReference type="EMBL" id="MDA0165304.1"/>
    </source>
</evidence>
<evidence type="ECO:0000256" key="1">
    <source>
        <dbReference type="ARBA" id="ARBA00009986"/>
    </source>
</evidence>
<gene>
    <name evidence="6" type="ORF">OM076_33860</name>
</gene>
<reference evidence="6" key="1">
    <citation type="submission" date="2022-10" db="EMBL/GenBank/DDBJ databases">
        <title>The WGS of Solirubrobacter ginsenosidimutans DSM 21036.</title>
        <authorList>
            <person name="Jiang Z."/>
        </authorList>
    </citation>
    <scope>NUCLEOTIDE SEQUENCE</scope>
    <source>
        <strain evidence="6">DSM 21036</strain>
    </source>
</reference>
<evidence type="ECO:0000313" key="7">
    <source>
        <dbReference type="Proteomes" id="UP001149140"/>
    </source>
</evidence>
<keyword evidence="7" id="KW-1185">Reference proteome</keyword>
<dbReference type="InterPro" id="IPR016161">
    <property type="entry name" value="Ald_DH/histidinol_DH"/>
</dbReference>
<dbReference type="InterPro" id="IPR016163">
    <property type="entry name" value="Ald_DH_C"/>
</dbReference>
<feature type="domain" description="Aldehyde dehydrogenase" evidence="5">
    <location>
        <begin position="28"/>
        <end position="493"/>
    </location>
</feature>
<dbReference type="Proteomes" id="UP001149140">
    <property type="component" value="Unassembled WGS sequence"/>
</dbReference>
<evidence type="ECO:0000256" key="2">
    <source>
        <dbReference type="ARBA" id="ARBA00023002"/>
    </source>
</evidence>
<organism evidence="6 7">
    <name type="scientific">Solirubrobacter ginsenosidimutans</name>
    <dbReference type="NCBI Taxonomy" id="490573"/>
    <lineage>
        <taxon>Bacteria</taxon>
        <taxon>Bacillati</taxon>
        <taxon>Actinomycetota</taxon>
        <taxon>Thermoleophilia</taxon>
        <taxon>Solirubrobacterales</taxon>
        <taxon>Solirubrobacteraceae</taxon>
        <taxon>Solirubrobacter</taxon>
    </lineage>
</organism>
<dbReference type="PROSITE" id="PS00687">
    <property type="entry name" value="ALDEHYDE_DEHYDR_GLU"/>
    <property type="match status" value="1"/>
</dbReference>